<dbReference type="CDD" id="cd07037">
    <property type="entry name" value="TPP_PYR_MenD"/>
    <property type="match status" value="1"/>
</dbReference>
<evidence type="ECO:0000313" key="12">
    <source>
        <dbReference type="Proteomes" id="UP001234602"/>
    </source>
</evidence>
<dbReference type="InterPro" id="IPR004433">
    <property type="entry name" value="MenaQ_synth_MenD"/>
</dbReference>
<keyword evidence="4 7" id="KW-0460">Magnesium</keyword>
<dbReference type="InterPro" id="IPR032264">
    <property type="entry name" value="MenD_middle"/>
</dbReference>
<keyword evidence="3 7" id="KW-0479">Metal-binding</keyword>
<gene>
    <name evidence="7 11" type="primary">menD</name>
    <name evidence="11" type="ORF">QUF89_05765</name>
</gene>
<dbReference type="HAMAP" id="MF_01659">
    <property type="entry name" value="MenD"/>
    <property type="match status" value="1"/>
</dbReference>
<dbReference type="NCBIfam" id="TIGR00173">
    <property type="entry name" value="menD"/>
    <property type="match status" value="1"/>
</dbReference>
<keyword evidence="6 7" id="KW-0464">Manganese</keyword>
<keyword evidence="2 7" id="KW-0808">Transferase</keyword>
<evidence type="ECO:0000259" key="8">
    <source>
        <dbReference type="Pfam" id="PF02775"/>
    </source>
</evidence>
<comment type="catalytic activity">
    <reaction evidence="7">
        <text>isochorismate + 2-oxoglutarate + H(+) = 5-enolpyruvoyl-6-hydroxy-2-succinyl-cyclohex-3-ene-1-carboxylate + CO2</text>
        <dbReference type="Rhea" id="RHEA:25593"/>
        <dbReference type="ChEBI" id="CHEBI:15378"/>
        <dbReference type="ChEBI" id="CHEBI:16526"/>
        <dbReference type="ChEBI" id="CHEBI:16810"/>
        <dbReference type="ChEBI" id="CHEBI:29780"/>
        <dbReference type="ChEBI" id="CHEBI:58818"/>
        <dbReference type="EC" id="2.2.1.9"/>
    </reaction>
</comment>
<dbReference type="GO" id="GO:0070204">
    <property type="term" value="F:2-succinyl-5-enolpyruvyl-6-hydroxy-3-cyclohexene-1-carboxylic-acid synthase activity"/>
    <property type="evidence" value="ECO:0007669"/>
    <property type="project" value="UniProtKB-UniRule"/>
</dbReference>
<feature type="domain" description="Thiamine pyrophosphate enzyme N-terminal TPP-binding" evidence="9">
    <location>
        <begin position="11"/>
        <end position="124"/>
    </location>
</feature>
<sequence>MNDRDALTAYAASFVDELAQNGMKHVVVSPGSRSTPLALLLVEHPDIEIHINVDERSASFFALGLAKALKEPVGLLCTSGTAAANFYPAVIEAYYSRVPLIVLTADRPHELRDVGAPQAIDQIHLYGRQVKWFVEMALPESTDEMMRYARTIGARAVATAATEPAGPVHLNFPLREPLIPDLEQAKGYRQNKMTPAVLIDSGERSLSASQIDAVATTLSQAKQGMIVCGELPHPGMKEAIKALADKLAFPVLADPLSQLRSGSHDKAIIIDAYDTFLRDEAAKAAFRPDVILRFGTMPVSKPLLLFMKKQKKAITLVVDGGAGWREPAGLATNMIYSEEKDFCQRVCEKVTDASDDKWLGLWQTVNVATKNALASIRDEEELSEGKLFSLLADMLPLESTLFVGNSMPIRDLDTFFLNNGKGIKTFANRGANGIDGVVSTALGVSTVSKNTVLAIGDLSFFHDMNGLLAAKLQKQNITILLINNDGGGIFSFLPQANEKEHFEMLFGTPHGLDFSHTAKLYGGKYNKVQNWDELKKVFTESFGIQGLKIIEVPTERESNLQKHRNLWSFVSQEIKMVLDREIS</sequence>
<feature type="domain" description="Thiamine pyrophosphate enzyme TPP-binding" evidence="8">
    <location>
        <begin position="438"/>
        <end position="552"/>
    </location>
</feature>
<dbReference type="GO" id="GO:0030976">
    <property type="term" value="F:thiamine pyrophosphate binding"/>
    <property type="evidence" value="ECO:0007669"/>
    <property type="project" value="UniProtKB-UniRule"/>
</dbReference>
<evidence type="ECO:0000256" key="7">
    <source>
        <dbReference type="HAMAP-Rule" id="MF_01659"/>
    </source>
</evidence>
<keyword evidence="5 7" id="KW-0786">Thiamine pyrophosphate</keyword>
<organism evidence="11 12">
    <name type="scientific">Peribacillus simplex</name>
    <dbReference type="NCBI Taxonomy" id="1478"/>
    <lineage>
        <taxon>Bacteria</taxon>
        <taxon>Bacillati</taxon>
        <taxon>Bacillota</taxon>
        <taxon>Bacilli</taxon>
        <taxon>Bacillales</taxon>
        <taxon>Bacillaceae</taxon>
        <taxon>Peribacillus</taxon>
    </lineage>
</organism>
<dbReference type="EC" id="2.2.1.9" evidence="7"/>
<dbReference type="AlphaFoldDB" id="A0AAW7I9D4"/>
<evidence type="ECO:0000256" key="3">
    <source>
        <dbReference type="ARBA" id="ARBA00022723"/>
    </source>
</evidence>
<comment type="caution">
    <text evidence="11">The sequence shown here is derived from an EMBL/GenBank/DDBJ whole genome shotgun (WGS) entry which is preliminary data.</text>
</comment>
<reference evidence="11" key="1">
    <citation type="submission" date="2023-06" db="EMBL/GenBank/DDBJ databases">
        <title>Comparative genomics of Bacillaceae isolates and their secondary metabolite potential.</title>
        <authorList>
            <person name="Song L."/>
            <person name="Nielsen L.J."/>
            <person name="Mohite O."/>
            <person name="Xu X."/>
            <person name="Weber T."/>
            <person name="Kovacs A.T."/>
        </authorList>
    </citation>
    <scope>NUCLEOTIDE SEQUENCE</scope>
    <source>
        <strain evidence="11">D8_B_37</strain>
    </source>
</reference>
<evidence type="ECO:0000256" key="6">
    <source>
        <dbReference type="ARBA" id="ARBA00023211"/>
    </source>
</evidence>
<evidence type="ECO:0000259" key="10">
    <source>
        <dbReference type="Pfam" id="PF16582"/>
    </source>
</evidence>
<evidence type="ECO:0000259" key="9">
    <source>
        <dbReference type="Pfam" id="PF02776"/>
    </source>
</evidence>
<comment type="function">
    <text evidence="7">Catalyzes the thiamine diphosphate-dependent decarboxylation of 2-oxoglutarate and the subsequent addition of the resulting succinic semialdehyde-thiamine pyrophosphate anion to isochorismate to yield 2-succinyl-5-enolpyruvyl-6-hydroxy-3-cyclohexene-1-carboxylate (SEPHCHC).</text>
</comment>
<protein>
    <recommendedName>
        <fullName evidence="7">2-succinyl-5-enolpyruvyl-6-hydroxy-3-cyclohexene-1-carboxylate synthase</fullName>
        <shortName evidence="7">SEPHCHC synthase</shortName>
        <ecNumber evidence="7">2.2.1.9</ecNumber>
    </recommendedName>
    <alternativeName>
        <fullName evidence="7">Menaquinone biosynthesis protein MenD</fullName>
    </alternativeName>
</protein>
<name>A0AAW7I9D4_9BACI</name>
<proteinExistence type="inferred from homology"/>
<dbReference type="GO" id="GO:0000287">
    <property type="term" value="F:magnesium ion binding"/>
    <property type="evidence" value="ECO:0007669"/>
    <property type="project" value="UniProtKB-UniRule"/>
</dbReference>
<accession>A0AAW7I9D4</accession>
<dbReference type="PANTHER" id="PTHR42916:SF1">
    <property type="entry name" value="PROTEIN PHYLLO, CHLOROPLASTIC"/>
    <property type="match status" value="1"/>
</dbReference>
<dbReference type="CDD" id="cd02009">
    <property type="entry name" value="TPP_SHCHC_synthase"/>
    <property type="match status" value="1"/>
</dbReference>
<dbReference type="InterPro" id="IPR012001">
    <property type="entry name" value="Thiamin_PyroP_enz_TPP-bd_dom"/>
</dbReference>
<evidence type="ECO:0000313" key="11">
    <source>
        <dbReference type="EMBL" id="MDM5451711.1"/>
    </source>
</evidence>
<evidence type="ECO:0000256" key="4">
    <source>
        <dbReference type="ARBA" id="ARBA00022842"/>
    </source>
</evidence>
<comment type="pathway">
    <text evidence="7">Quinol/quinone metabolism; 1,4-dihydroxy-2-naphthoate biosynthesis; 1,4-dihydroxy-2-naphthoate from chorismate: step 2/7.</text>
</comment>
<dbReference type="Proteomes" id="UP001234602">
    <property type="component" value="Unassembled WGS sequence"/>
</dbReference>
<dbReference type="Pfam" id="PF02776">
    <property type="entry name" value="TPP_enzyme_N"/>
    <property type="match status" value="1"/>
</dbReference>
<dbReference type="Pfam" id="PF16582">
    <property type="entry name" value="TPP_enzyme_M_2"/>
    <property type="match status" value="1"/>
</dbReference>
<dbReference type="InterPro" id="IPR011766">
    <property type="entry name" value="TPP_enzyme_TPP-bd"/>
</dbReference>
<dbReference type="GO" id="GO:0030145">
    <property type="term" value="F:manganese ion binding"/>
    <property type="evidence" value="ECO:0007669"/>
    <property type="project" value="UniProtKB-UniRule"/>
</dbReference>
<comment type="subunit">
    <text evidence="7">Homodimer.</text>
</comment>
<comment type="pathway">
    <text evidence="7">Quinol/quinone metabolism; menaquinone biosynthesis.</text>
</comment>
<dbReference type="Pfam" id="PF02775">
    <property type="entry name" value="TPP_enzyme_C"/>
    <property type="match status" value="1"/>
</dbReference>
<evidence type="ECO:0000256" key="1">
    <source>
        <dbReference type="ARBA" id="ARBA00022428"/>
    </source>
</evidence>
<evidence type="ECO:0000256" key="5">
    <source>
        <dbReference type="ARBA" id="ARBA00023052"/>
    </source>
</evidence>
<dbReference type="InterPro" id="IPR029035">
    <property type="entry name" value="DHS-like_NAD/FAD-binding_dom"/>
</dbReference>
<dbReference type="InterPro" id="IPR029061">
    <property type="entry name" value="THDP-binding"/>
</dbReference>
<evidence type="ECO:0000256" key="2">
    <source>
        <dbReference type="ARBA" id="ARBA00022679"/>
    </source>
</evidence>
<dbReference type="SUPFAM" id="SSF52467">
    <property type="entry name" value="DHS-like NAD/FAD-binding domain"/>
    <property type="match status" value="1"/>
</dbReference>
<dbReference type="Gene3D" id="3.40.50.970">
    <property type="match status" value="2"/>
</dbReference>
<comment type="cofactor">
    <cofactor evidence="7">
        <name>Mg(2+)</name>
        <dbReference type="ChEBI" id="CHEBI:18420"/>
    </cofactor>
    <cofactor evidence="7">
        <name>Mn(2+)</name>
        <dbReference type="ChEBI" id="CHEBI:29035"/>
    </cofactor>
</comment>
<comment type="cofactor">
    <cofactor evidence="7">
        <name>thiamine diphosphate</name>
        <dbReference type="ChEBI" id="CHEBI:58937"/>
    </cofactor>
    <text evidence="7">Binds 1 thiamine pyrophosphate per subunit.</text>
</comment>
<dbReference type="SUPFAM" id="SSF52518">
    <property type="entry name" value="Thiamin diphosphate-binding fold (THDP-binding)"/>
    <property type="match status" value="2"/>
</dbReference>
<dbReference type="EMBL" id="JAUCEY010000008">
    <property type="protein sequence ID" value="MDM5451711.1"/>
    <property type="molecule type" value="Genomic_DNA"/>
</dbReference>
<dbReference type="RefSeq" id="WP_289319473.1">
    <property type="nucleotide sequence ID" value="NZ_JAUCEY010000008.1"/>
</dbReference>
<dbReference type="PIRSF" id="PIRSF004983">
    <property type="entry name" value="MenD"/>
    <property type="match status" value="1"/>
</dbReference>
<dbReference type="GO" id="GO:0009234">
    <property type="term" value="P:menaquinone biosynthetic process"/>
    <property type="evidence" value="ECO:0007669"/>
    <property type="project" value="UniProtKB-UniRule"/>
</dbReference>
<dbReference type="PANTHER" id="PTHR42916">
    <property type="entry name" value="2-SUCCINYL-5-ENOLPYRUVYL-6-HYDROXY-3-CYCLOHEXENE-1-CARBOXYLATE SYNTHASE"/>
    <property type="match status" value="1"/>
</dbReference>
<dbReference type="Gene3D" id="3.40.50.1220">
    <property type="entry name" value="TPP-binding domain"/>
    <property type="match status" value="1"/>
</dbReference>
<keyword evidence="1 7" id="KW-0474">Menaquinone biosynthesis</keyword>
<feature type="domain" description="Menaquinone biosynthesis protein MenD middle" evidence="10">
    <location>
        <begin position="220"/>
        <end position="403"/>
    </location>
</feature>
<comment type="similarity">
    <text evidence="7">Belongs to the TPP enzyme family. MenD subfamily.</text>
</comment>